<dbReference type="RefSeq" id="WP_048005246.1">
    <property type="nucleotide sequence ID" value="NZ_JBLGCT010000001.1"/>
</dbReference>
<dbReference type="Proteomes" id="UP000076510">
    <property type="component" value="Unassembled WGS sequence"/>
</dbReference>
<name>A0A0J5T7S4_9BACI</name>
<accession>A0A0J5T7S4</accession>
<dbReference type="AlphaFoldDB" id="A0A0J5T7S4"/>
<dbReference type="PATRIC" id="fig|189381.10.peg.811"/>
<dbReference type="OrthoDB" id="2567404at2"/>
<organism evidence="1 2">
    <name type="scientific">Rossellomorea marisflavi</name>
    <dbReference type="NCBI Taxonomy" id="189381"/>
    <lineage>
        <taxon>Bacteria</taxon>
        <taxon>Bacillati</taxon>
        <taxon>Bacillota</taxon>
        <taxon>Bacilli</taxon>
        <taxon>Bacillales</taxon>
        <taxon>Bacillaceae</taxon>
        <taxon>Rossellomorea</taxon>
    </lineage>
</organism>
<protein>
    <recommendedName>
        <fullName evidence="3">Lipoprotein</fullName>
    </recommendedName>
</protein>
<sequence length="113" mass="12445">MRFLLLLSVMLVAGGCSLSYPDSQTKVEWADIVRWNGHKYILDQEFGEARADEKLGEVSFSLVGSEEEDNPTYQLKDGEATFASPGSAIQSVAGVPVEKAILVEDNVYTTREE</sequence>
<evidence type="ECO:0000313" key="2">
    <source>
        <dbReference type="Proteomes" id="UP000076510"/>
    </source>
</evidence>
<dbReference type="PROSITE" id="PS51257">
    <property type="entry name" value="PROKAR_LIPOPROTEIN"/>
    <property type="match status" value="1"/>
</dbReference>
<evidence type="ECO:0008006" key="3">
    <source>
        <dbReference type="Google" id="ProtNLM"/>
    </source>
</evidence>
<dbReference type="EMBL" id="LQQY01000009">
    <property type="protein sequence ID" value="KZE50785.1"/>
    <property type="molecule type" value="Genomic_DNA"/>
</dbReference>
<evidence type="ECO:0000313" key="1">
    <source>
        <dbReference type="EMBL" id="KZE50785.1"/>
    </source>
</evidence>
<reference evidence="2" key="1">
    <citation type="submission" date="2016-01" db="EMBL/GenBank/DDBJ databases">
        <title>Whole genome sequencing of Bhargavaea cecembensis T14.</title>
        <authorList>
            <person name="Hong K.W."/>
        </authorList>
    </citation>
    <scope>NUCLEOTIDE SEQUENCE [LARGE SCALE GENOMIC DNA]</scope>
    <source>
        <strain evidence="2">M19</strain>
    </source>
</reference>
<proteinExistence type="predicted"/>
<gene>
    <name evidence="1" type="ORF">AV649_15480</name>
</gene>
<comment type="caution">
    <text evidence="1">The sequence shown here is derived from an EMBL/GenBank/DDBJ whole genome shotgun (WGS) entry which is preliminary data.</text>
</comment>